<feature type="compositionally biased region" description="Basic and acidic residues" evidence="5">
    <location>
        <begin position="104"/>
        <end position="113"/>
    </location>
</feature>
<name>A0AAN9W1G3_9ORTH</name>
<reference evidence="8 9" key="1">
    <citation type="submission" date="2024-03" db="EMBL/GenBank/DDBJ databases">
        <title>The genome assembly and annotation of the cricket Gryllus longicercus Weissman &amp; Gray.</title>
        <authorList>
            <person name="Szrajer S."/>
            <person name="Gray D."/>
            <person name="Ylla G."/>
        </authorList>
    </citation>
    <scope>NUCLEOTIDE SEQUENCE [LARGE SCALE GENOMIC DNA]</scope>
    <source>
        <strain evidence="8">DAG 2021-001</strain>
        <tissue evidence="8">Whole body minus gut</tissue>
    </source>
</reference>
<evidence type="ECO:0000256" key="6">
    <source>
        <dbReference type="SAM" id="SignalP"/>
    </source>
</evidence>
<feature type="compositionally biased region" description="Low complexity" evidence="5">
    <location>
        <begin position="94"/>
        <end position="103"/>
    </location>
</feature>
<dbReference type="GO" id="GO:0052689">
    <property type="term" value="F:carboxylic ester hydrolase activity"/>
    <property type="evidence" value="ECO:0007669"/>
    <property type="project" value="UniProtKB-KW"/>
</dbReference>
<organism evidence="8 9">
    <name type="scientific">Gryllus longicercus</name>
    <dbReference type="NCBI Taxonomy" id="2509291"/>
    <lineage>
        <taxon>Eukaryota</taxon>
        <taxon>Metazoa</taxon>
        <taxon>Ecdysozoa</taxon>
        <taxon>Arthropoda</taxon>
        <taxon>Hexapoda</taxon>
        <taxon>Insecta</taxon>
        <taxon>Pterygota</taxon>
        <taxon>Neoptera</taxon>
        <taxon>Polyneoptera</taxon>
        <taxon>Orthoptera</taxon>
        <taxon>Ensifera</taxon>
        <taxon>Gryllidea</taxon>
        <taxon>Grylloidea</taxon>
        <taxon>Gryllidae</taxon>
        <taxon>Gryllinae</taxon>
        <taxon>Gryllus</taxon>
    </lineage>
</organism>
<dbReference type="SUPFAM" id="SSF53474">
    <property type="entry name" value="alpha/beta-Hydrolases"/>
    <property type="match status" value="1"/>
</dbReference>
<dbReference type="EMBL" id="JAZDUA010000019">
    <property type="protein sequence ID" value="KAK7872816.1"/>
    <property type="molecule type" value="Genomic_DNA"/>
</dbReference>
<accession>A0AAN9W1G3</accession>
<evidence type="ECO:0000256" key="1">
    <source>
        <dbReference type="ARBA" id="ARBA00005964"/>
    </source>
</evidence>
<gene>
    <name evidence="8" type="ORF">R5R35_006695</name>
</gene>
<protein>
    <recommendedName>
        <fullName evidence="7">Carboxylesterase type B domain-containing protein</fullName>
    </recommendedName>
</protein>
<dbReference type="Pfam" id="PF00135">
    <property type="entry name" value="COesterase"/>
    <property type="match status" value="1"/>
</dbReference>
<feature type="signal peptide" evidence="6">
    <location>
        <begin position="1"/>
        <end position="18"/>
    </location>
</feature>
<evidence type="ECO:0000259" key="7">
    <source>
        <dbReference type="Pfam" id="PF00135"/>
    </source>
</evidence>
<feature type="compositionally biased region" description="Basic and acidic residues" evidence="5">
    <location>
        <begin position="64"/>
        <end position="93"/>
    </location>
</feature>
<dbReference type="PANTHER" id="PTHR43142">
    <property type="entry name" value="CARBOXYLIC ESTER HYDROLASE"/>
    <property type="match status" value="1"/>
</dbReference>
<dbReference type="AlphaFoldDB" id="A0AAN9W1G3"/>
<evidence type="ECO:0000256" key="4">
    <source>
        <dbReference type="ARBA" id="ARBA00023180"/>
    </source>
</evidence>
<dbReference type="Gene3D" id="3.40.50.1820">
    <property type="entry name" value="alpha/beta hydrolase"/>
    <property type="match status" value="1"/>
</dbReference>
<feature type="domain" description="Carboxylesterase type B" evidence="7">
    <location>
        <begin position="123"/>
        <end position="651"/>
    </location>
</feature>
<comment type="caution">
    <text evidence="8">The sequence shown here is derived from an EMBL/GenBank/DDBJ whole genome shotgun (WGS) entry which is preliminary data.</text>
</comment>
<feature type="chain" id="PRO_5043043393" description="Carboxylesterase type B domain-containing protein" evidence="6">
    <location>
        <begin position="19"/>
        <end position="668"/>
    </location>
</feature>
<sequence>MRLLVPLVLLVLLALDGAQWCAVAAEGEGEGEGEGGGDGAVADGEAAAEGKQEDGPPPEASGQEETKTDGDKQVSEGKEESGREGDAEQKEGSGSEQQQQSSGDQKEKTEETGSKSPFVSYDAPVIETTEGKVRGSVLLSRNGRTIYAYQGIPYAKPPVGELRFKPPQRAEAWEGVRDATRERSECTQLKFPTRELVGREDCLYLNVYTTRLPVNDSVVGKVIWDVVVLIHGGGFTHGSGHFDDYSPEHLLDEHMVLVTFNYRLGPFGFLATDDEASPGNYGLKDQLDALRWVRRNIERFSGNPQSVSLLGFHAGAASAHLHLLSPLSQELFHGVISVSGTALSPWALVPGAVARRRAFRLGELMGCKVKGDDAAALVKCLRRKQPQELAKQTSHVTEWLHDMHYPFVPVIEPTIKGKKAFIPKDPVEMMKDLKDRKILIPWIMGVAANEGLPQALQTMVFRATLNQLNENPTKYLPQYLEMSIEPQSKAEAIAKKAWDFYVKNDTLTYGNLIKLAEITTDYNYFHGVVKSVDLHTEASKAAVFVYHFSFHIRDPRFTLGVPQGDDIRYLFPDRIGGIKVEYEEAVFPTVDRLVKLVHNFARDGDPTPEEIDLLNNVLWPLAEGRNFEYIDIGDNITIVSDGFYSDRMAFWDSIDKEFNEQPHTKDEL</sequence>
<evidence type="ECO:0000256" key="5">
    <source>
        <dbReference type="SAM" id="MobiDB-lite"/>
    </source>
</evidence>
<dbReference type="InterPro" id="IPR002018">
    <property type="entry name" value="CarbesteraseB"/>
</dbReference>
<keyword evidence="9" id="KW-1185">Reference proteome</keyword>
<keyword evidence="6" id="KW-0732">Signal</keyword>
<dbReference type="PANTHER" id="PTHR43142:SF1">
    <property type="entry name" value="CARBOXYLIC ESTER HYDROLASE"/>
    <property type="match status" value="1"/>
</dbReference>
<keyword evidence="3" id="KW-0378">Hydrolase</keyword>
<evidence type="ECO:0000256" key="2">
    <source>
        <dbReference type="ARBA" id="ARBA00022487"/>
    </source>
</evidence>
<comment type="similarity">
    <text evidence="1">Belongs to the type-B carboxylesterase/lipase family.</text>
</comment>
<feature type="region of interest" description="Disordered" evidence="5">
    <location>
        <begin position="28"/>
        <end position="122"/>
    </location>
</feature>
<evidence type="ECO:0000313" key="9">
    <source>
        <dbReference type="Proteomes" id="UP001378592"/>
    </source>
</evidence>
<dbReference type="InterPro" id="IPR029058">
    <property type="entry name" value="AB_hydrolase_fold"/>
</dbReference>
<keyword evidence="4" id="KW-0325">Glycoprotein</keyword>
<keyword evidence="2" id="KW-0719">Serine esterase</keyword>
<proteinExistence type="inferred from homology"/>
<evidence type="ECO:0000313" key="8">
    <source>
        <dbReference type="EMBL" id="KAK7872816.1"/>
    </source>
</evidence>
<dbReference type="Proteomes" id="UP001378592">
    <property type="component" value="Unassembled WGS sequence"/>
</dbReference>
<evidence type="ECO:0000256" key="3">
    <source>
        <dbReference type="ARBA" id="ARBA00022801"/>
    </source>
</evidence>